<comment type="caution">
    <text evidence="5">The sequence shown here is derived from an EMBL/GenBank/DDBJ whole genome shotgun (WGS) entry which is preliminary data.</text>
</comment>
<organism evidence="5 6">
    <name type="scientific">Streptomyces thermolineatus</name>
    <dbReference type="NCBI Taxonomy" id="44033"/>
    <lineage>
        <taxon>Bacteria</taxon>
        <taxon>Bacillati</taxon>
        <taxon>Actinomycetota</taxon>
        <taxon>Actinomycetes</taxon>
        <taxon>Kitasatosporales</taxon>
        <taxon>Streptomycetaceae</taxon>
        <taxon>Streptomyces</taxon>
    </lineage>
</organism>
<gene>
    <name evidence="5" type="ORF">GCM10010406_03940</name>
</gene>
<dbReference type="InterPro" id="IPR050832">
    <property type="entry name" value="Bact_Acetyltransf"/>
</dbReference>
<protein>
    <recommendedName>
        <fullName evidence="4">N-acetyltransferase domain-containing protein</fullName>
    </recommendedName>
</protein>
<dbReference type="InterPro" id="IPR016181">
    <property type="entry name" value="Acyl_CoA_acyltransferase"/>
</dbReference>
<feature type="domain" description="N-acetyltransferase" evidence="4">
    <location>
        <begin position="2"/>
        <end position="161"/>
    </location>
</feature>
<keyword evidence="6" id="KW-1185">Reference proteome</keyword>
<dbReference type="EMBL" id="BAAATA010000002">
    <property type="protein sequence ID" value="GAA2471538.1"/>
    <property type="molecule type" value="Genomic_DNA"/>
</dbReference>
<keyword evidence="1" id="KW-0808">Transferase</keyword>
<keyword evidence="2" id="KW-0012">Acyltransferase</keyword>
<sequence length="180" mass="19430">MVRLRVLTADDWPLWREARLAALTEAPHAFVARLADWHRGGEEQWRVRFAMPGAHHVLAVLDDGRTAGTARGVPSGGDVCELRSVWVAAGARGHGVGGRLVAEVEAWARRSGAAALRLTVVPGNEPAVELYRRHGFVLADDPGAPLPDGTGRELVMVKQLRRPAPRAGRTRSGPPRGRPS</sequence>
<evidence type="ECO:0000256" key="3">
    <source>
        <dbReference type="SAM" id="MobiDB-lite"/>
    </source>
</evidence>
<evidence type="ECO:0000313" key="5">
    <source>
        <dbReference type="EMBL" id="GAA2471538.1"/>
    </source>
</evidence>
<dbReference type="Pfam" id="PF00583">
    <property type="entry name" value="Acetyltransf_1"/>
    <property type="match status" value="1"/>
</dbReference>
<reference evidence="5 6" key="1">
    <citation type="journal article" date="2019" name="Int. J. Syst. Evol. Microbiol.">
        <title>The Global Catalogue of Microorganisms (GCM) 10K type strain sequencing project: providing services to taxonomists for standard genome sequencing and annotation.</title>
        <authorList>
            <consortium name="The Broad Institute Genomics Platform"/>
            <consortium name="The Broad Institute Genome Sequencing Center for Infectious Disease"/>
            <person name="Wu L."/>
            <person name="Ma J."/>
        </authorList>
    </citation>
    <scope>NUCLEOTIDE SEQUENCE [LARGE SCALE GENOMIC DNA]</scope>
    <source>
        <strain evidence="5 6">JCM 6307</strain>
    </source>
</reference>
<dbReference type="RefSeq" id="WP_344381348.1">
    <property type="nucleotide sequence ID" value="NZ_BAAATA010000002.1"/>
</dbReference>
<dbReference type="InterPro" id="IPR000182">
    <property type="entry name" value="GNAT_dom"/>
</dbReference>
<evidence type="ECO:0000256" key="2">
    <source>
        <dbReference type="ARBA" id="ARBA00023315"/>
    </source>
</evidence>
<dbReference type="PANTHER" id="PTHR43877:SF2">
    <property type="entry name" value="AMINOALKYLPHOSPHONATE N-ACETYLTRANSFERASE-RELATED"/>
    <property type="match status" value="1"/>
</dbReference>
<dbReference type="PANTHER" id="PTHR43877">
    <property type="entry name" value="AMINOALKYLPHOSPHONATE N-ACETYLTRANSFERASE-RELATED-RELATED"/>
    <property type="match status" value="1"/>
</dbReference>
<dbReference type="SUPFAM" id="SSF55729">
    <property type="entry name" value="Acyl-CoA N-acyltransferases (Nat)"/>
    <property type="match status" value="1"/>
</dbReference>
<evidence type="ECO:0000313" key="6">
    <source>
        <dbReference type="Proteomes" id="UP001501358"/>
    </source>
</evidence>
<feature type="region of interest" description="Disordered" evidence="3">
    <location>
        <begin position="157"/>
        <end position="180"/>
    </location>
</feature>
<dbReference type="PROSITE" id="PS51186">
    <property type="entry name" value="GNAT"/>
    <property type="match status" value="1"/>
</dbReference>
<proteinExistence type="predicted"/>
<evidence type="ECO:0000259" key="4">
    <source>
        <dbReference type="PROSITE" id="PS51186"/>
    </source>
</evidence>
<feature type="compositionally biased region" description="Low complexity" evidence="3">
    <location>
        <begin position="165"/>
        <end position="180"/>
    </location>
</feature>
<dbReference type="Proteomes" id="UP001501358">
    <property type="component" value="Unassembled WGS sequence"/>
</dbReference>
<name>A0ABN3KTI5_9ACTN</name>
<dbReference type="Gene3D" id="3.40.630.30">
    <property type="match status" value="1"/>
</dbReference>
<accession>A0ABN3KTI5</accession>
<evidence type="ECO:0000256" key="1">
    <source>
        <dbReference type="ARBA" id="ARBA00022679"/>
    </source>
</evidence>
<dbReference type="CDD" id="cd04301">
    <property type="entry name" value="NAT_SF"/>
    <property type="match status" value="1"/>
</dbReference>